<organism evidence="2 3">
    <name type="scientific">Eleusine coracana subsp. coracana</name>
    <dbReference type="NCBI Taxonomy" id="191504"/>
    <lineage>
        <taxon>Eukaryota</taxon>
        <taxon>Viridiplantae</taxon>
        <taxon>Streptophyta</taxon>
        <taxon>Embryophyta</taxon>
        <taxon>Tracheophyta</taxon>
        <taxon>Spermatophyta</taxon>
        <taxon>Magnoliopsida</taxon>
        <taxon>Liliopsida</taxon>
        <taxon>Poales</taxon>
        <taxon>Poaceae</taxon>
        <taxon>PACMAD clade</taxon>
        <taxon>Chloridoideae</taxon>
        <taxon>Cynodonteae</taxon>
        <taxon>Eleusininae</taxon>
        <taxon>Eleusine</taxon>
    </lineage>
</organism>
<evidence type="ECO:0000256" key="1">
    <source>
        <dbReference type="ARBA" id="ARBA00008908"/>
    </source>
</evidence>
<dbReference type="Gene3D" id="3.40.50.150">
    <property type="entry name" value="Vaccinia Virus protein VP39"/>
    <property type="match status" value="1"/>
</dbReference>
<dbReference type="InterPro" id="IPR029063">
    <property type="entry name" value="SAM-dependent_MTases_sf"/>
</dbReference>
<comment type="caution">
    <text evidence="2">The sequence shown here is derived from an EMBL/GenBank/DDBJ whole genome shotgun (WGS) entry which is preliminary data.</text>
</comment>
<proteinExistence type="inferred from homology"/>
<sequence length="200" mass="21862">MVLPVSARHSVHMNGGEGITSYGRNSTPQRRAQEKLVPLLEAAVADMLRETPNHTRSIGIADLGCSSGPNIMFLVSTAIGAVRRRCSADDVRVYLNDLPDNDFNTVFRQLPESLLWDANIFIFGAPGSFFGRLFPAGSLHLAISSFSLHWFSQVPQDLLDGKLVNRGNICAGRTSSPAVNEAYARQFCTDLTMFLSSRAC</sequence>
<dbReference type="Proteomes" id="UP001054889">
    <property type="component" value="Unassembled WGS sequence"/>
</dbReference>
<protein>
    <submittedName>
        <fullName evidence="2">Uncharacterized protein</fullName>
    </submittedName>
</protein>
<reference evidence="2" key="1">
    <citation type="journal article" date="2018" name="DNA Res.">
        <title>Multiple hybrid de novo genome assembly of finger millet, an orphan allotetraploid crop.</title>
        <authorList>
            <person name="Hatakeyama M."/>
            <person name="Aluri S."/>
            <person name="Balachadran M.T."/>
            <person name="Sivarajan S.R."/>
            <person name="Patrignani A."/>
            <person name="Gruter S."/>
            <person name="Poveda L."/>
            <person name="Shimizu-Inatsugi R."/>
            <person name="Baeten J."/>
            <person name="Francoijs K.J."/>
            <person name="Nataraja K.N."/>
            <person name="Reddy Y.A.N."/>
            <person name="Phadnis S."/>
            <person name="Ravikumar R.L."/>
            <person name="Schlapbach R."/>
            <person name="Sreeman S.M."/>
            <person name="Shimizu K.K."/>
        </authorList>
    </citation>
    <scope>NUCLEOTIDE SEQUENCE</scope>
</reference>
<reference evidence="2" key="2">
    <citation type="submission" date="2021-12" db="EMBL/GenBank/DDBJ databases">
        <title>Resequencing data analysis of finger millet.</title>
        <authorList>
            <person name="Hatakeyama M."/>
            <person name="Aluri S."/>
            <person name="Balachadran M.T."/>
            <person name="Sivarajan S.R."/>
            <person name="Poveda L."/>
            <person name="Shimizu-Inatsugi R."/>
            <person name="Schlapbach R."/>
            <person name="Sreeman S.M."/>
            <person name="Shimizu K.K."/>
        </authorList>
    </citation>
    <scope>NUCLEOTIDE SEQUENCE</scope>
</reference>
<dbReference type="GO" id="GO:0008168">
    <property type="term" value="F:methyltransferase activity"/>
    <property type="evidence" value="ECO:0007669"/>
    <property type="project" value="InterPro"/>
</dbReference>
<dbReference type="PANTHER" id="PTHR31009">
    <property type="entry name" value="S-ADENOSYL-L-METHIONINE:CARBOXYL METHYLTRANSFERASE FAMILY PROTEIN"/>
    <property type="match status" value="1"/>
</dbReference>
<evidence type="ECO:0000313" key="2">
    <source>
        <dbReference type="EMBL" id="GJN28196.1"/>
    </source>
</evidence>
<name>A0AAV5F034_ELECO</name>
<comment type="similarity">
    <text evidence="1">Belongs to the methyltransferase superfamily. Type-7 methyltransferase family. SABATH subfamily.</text>
</comment>
<dbReference type="AlphaFoldDB" id="A0AAV5F034"/>
<accession>A0AAV5F034</accession>
<dbReference type="Pfam" id="PF03492">
    <property type="entry name" value="Methyltransf_7"/>
    <property type="match status" value="1"/>
</dbReference>
<dbReference type="SUPFAM" id="SSF53335">
    <property type="entry name" value="S-adenosyl-L-methionine-dependent methyltransferases"/>
    <property type="match status" value="1"/>
</dbReference>
<gene>
    <name evidence="2" type="primary">gb16293</name>
    <name evidence="2" type="ORF">PR202_gb16293</name>
</gene>
<evidence type="ECO:0000313" key="3">
    <source>
        <dbReference type="Proteomes" id="UP001054889"/>
    </source>
</evidence>
<keyword evidence="3" id="KW-1185">Reference proteome</keyword>
<dbReference type="EMBL" id="BQKI01000080">
    <property type="protein sequence ID" value="GJN28196.1"/>
    <property type="molecule type" value="Genomic_DNA"/>
</dbReference>
<dbReference type="InterPro" id="IPR005299">
    <property type="entry name" value="MeTrfase_7"/>
</dbReference>